<name>A0A0F9FK53_9ZZZZ</name>
<sequence>MSCFNRFNPVPYLNSRKKIDVNTQIQEDSKLKWRLGQSAFTYTKNVVATCAFCRNAYQSFGMKVVHNVNGYNYLIDRHLMGDINITSHMIVCGECRNQIPRGWFGCNCKEKEK</sequence>
<evidence type="ECO:0000313" key="1">
    <source>
        <dbReference type="EMBL" id="KKL86754.1"/>
    </source>
</evidence>
<dbReference type="EMBL" id="LAZR01021022">
    <property type="protein sequence ID" value="KKL86754.1"/>
    <property type="molecule type" value="Genomic_DNA"/>
</dbReference>
<accession>A0A0F9FK53</accession>
<proteinExistence type="predicted"/>
<protein>
    <submittedName>
        <fullName evidence="1">Uncharacterized protein</fullName>
    </submittedName>
</protein>
<reference evidence="1" key="1">
    <citation type="journal article" date="2015" name="Nature">
        <title>Complex archaea that bridge the gap between prokaryotes and eukaryotes.</title>
        <authorList>
            <person name="Spang A."/>
            <person name="Saw J.H."/>
            <person name="Jorgensen S.L."/>
            <person name="Zaremba-Niedzwiedzka K."/>
            <person name="Martijn J."/>
            <person name="Lind A.E."/>
            <person name="van Eijk R."/>
            <person name="Schleper C."/>
            <person name="Guy L."/>
            <person name="Ettema T.J."/>
        </authorList>
    </citation>
    <scope>NUCLEOTIDE SEQUENCE</scope>
</reference>
<gene>
    <name evidence="1" type="ORF">LCGC14_1941520</name>
</gene>
<dbReference type="AlphaFoldDB" id="A0A0F9FK53"/>
<organism evidence="1">
    <name type="scientific">marine sediment metagenome</name>
    <dbReference type="NCBI Taxonomy" id="412755"/>
    <lineage>
        <taxon>unclassified sequences</taxon>
        <taxon>metagenomes</taxon>
        <taxon>ecological metagenomes</taxon>
    </lineage>
</organism>
<comment type="caution">
    <text evidence="1">The sequence shown here is derived from an EMBL/GenBank/DDBJ whole genome shotgun (WGS) entry which is preliminary data.</text>
</comment>